<feature type="domain" description="Methyl-accepting transducer" evidence="9">
    <location>
        <begin position="144"/>
        <end position="380"/>
    </location>
</feature>
<dbReference type="RefSeq" id="WP_066267385.1">
    <property type="nucleotide sequence ID" value="NZ_JARMAB010000008.1"/>
</dbReference>
<feature type="transmembrane region" description="Helical" evidence="8">
    <location>
        <begin position="15"/>
        <end position="38"/>
    </location>
</feature>
<dbReference type="PROSITE" id="PS50885">
    <property type="entry name" value="HAMP"/>
    <property type="match status" value="1"/>
</dbReference>
<feature type="transmembrane region" description="Helical" evidence="8">
    <location>
        <begin position="44"/>
        <end position="71"/>
    </location>
</feature>
<dbReference type="SMART" id="SM00304">
    <property type="entry name" value="HAMP"/>
    <property type="match status" value="1"/>
</dbReference>
<dbReference type="Proteomes" id="UP001341444">
    <property type="component" value="Unassembled WGS sequence"/>
</dbReference>
<organism evidence="11 12">
    <name type="scientific">Heyndrickxia acidicola</name>
    <dbReference type="NCBI Taxonomy" id="209389"/>
    <lineage>
        <taxon>Bacteria</taxon>
        <taxon>Bacillati</taxon>
        <taxon>Bacillota</taxon>
        <taxon>Bacilli</taxon>
        <taxon>Bacillales</taxon>
        <taxon>Bacillaceae</taxon>
        <taxon>Heyndrickxia</taxon>
    </lineage>
</organism>
<keyword evidence="2" id="KW-1003">Cell membrane</keyword>
<dbReference type="SUPFAM" id="SSF58104">
    <property type="entry name" value="Methyl-accepting chemotaxis protein (MCP) signaling domain"/>
    <property type="match status" value="1"/>
</dbReference>
<evidence type="ECO:0000256" key="7">
    <source>
        <dbReference type="SAM" id="Coils"/>
    </source>
</evidence>
<dbReference type="PRINTS" id="PR00260">
    <property type="entry name" value="CHEMTRNSDUCR"/>
</dbReference>
<dbReference type="SMART" id="SM00283">
    <property type="entry name" value="MA"/>
    <property type="match status" value="1"/>
</dbReference>
<evidence type="ECO:0000256" key="8">
    <source>
        <dbReference type="SAM" id="Phobius"/>
    </source>
</evidence>
<keyword evidence="3 8" id="KW-0472">Membrane</keyword>
<evidence type="ECO:0000256" key="6">
    <source>
        <dbReference type="PROSITE-ProRule" id="PRU00284"/>
    </source>
</evidence>
<accession>A0ABU6MEP2</accession>
<dbReference type="CDD" id="cd06225">
    <property type="entry name" value="HAMP"/>
    <property type="match status" value="1"/>
</dbReference>
<evidence type="ECO:0000259" key="10">
    <source>
        <dbReference type="PROSITE" id="PS50885"/>
    </source>
</evidence>
<comment type="subcellular location">
    <subcellularLocation>
        <location evidence="1">Cell membrane</location>
    </subcellularLocation>
</comment>
<protein>
    <submittedName>
        <fullName evidence="11">Methyl-accepting chemotaxis protein</fullName>
    </submittedName>
</protein>
<evidence type="ECO:0000256" key="1">
    <source>
        <dbReference type="ARBA" id="ARBA00004236"/>
    </source>
</evidence>
<name>A0ABU6MEP2_9BACI</name>
<gene>
    <name evidence="11" type="ORF">P4T90_07375</name>
</gene>
<evidence type="ECO:0000256" key="5">
    <source>
        <dbReference type="ARBA" id="ARBA00029447"/>
    </source>
</evidence>
<dbReference type="Pfam" id="PF00672">
    <property type="entry name" value="HAMP"/>
    <property type="match status" value="1"/>
</dbReference>
<evidence type="ECO:0000256" key="2">
    <source>
        <dbReference type="ARBA" id="ARBA00022475"/>
    </source>
</evidence>
<dbReference type="PANTHER" id="PTHR32089:SF114">
    <property type="entry name" value="METHYL-ACCEPTING CHEMOTAXIS PROTEIN MCPB"/>
    <property type="match status" value="1"/>
</dbReference>
<evidence type="ECO:0000259" key="9">
    <source>
        <dbReference type="PROSITE" id="PS50111"/>
    </source>
</evidence>
<keyword evidence="7" id="KW-0175">Coiled coil</keyword>
<evidence type="ECO:0000256" key="4">
    <source>
        <dbReference type="ARBA" id="ARBA00023224"/>
    </source>
</evidence>
<dbReference type="EMBL" id="JARMAB010000008">
    <property type="protein sequence ID" value="MED1202914.1"/>
    <property type="molecule type" value="Genomic_DNA"/>
</dbReference>
<dbReference type="Gene3D" id="1.10.287.950">
    <property type="entry name" value="Methyl-accepting chemotaxis protein"/>
    <property type="match status" value="1"/>
</dbReference>
<dbReference type="Pfam" id="PF00015">
    <property type="entry name" value="MCPsignal"/>
    <property type="match status" value="1"/>
</dbReference>
<sequence>MKQKQRYPFSLRKKLVIFITLLALITYSTSAFFLYYVYPAYFSHVIGSVGFTIITLSLGIFWSGLLGYFVAGFIVRPLKSLETAAIEASRGNLEQNVHLPKSNDEISSLGFAFNQMLGNLREMVKRIEENVEQTNENVTEISGKTAKAALQSESIARTIQEISAGAESSAGAIMQTAEYVESITQIAAEVQTKARSSEQVSGEMLDELHESKLVVNSLIDGIQRLAGGNKDSLAAVLRLEEKAGKIEQIILLVGEMAAQTNLLALNASIEAARAGEHGRGFAVVAEEVRKLADESARAVQGISTLIKSIQDEMKEVVDQITVQVRAANDEAEKGSKTNEVIEAMTETIHEVAGAVKSISALVDKQMESIQFTASQSQEVAAIAEETSAGALEVNMATSQQAAAMETIEALVQQLKGDAQRLQGTIVQFRQ</sequence>
<proteinExistence type="inferred from homology"/>
<reference evidence="11 12" key="1">
    <citation type="submission" date="2023-03" db="EMBL/GenBank/DDBJ databases">
        <title>Bacillus Genome Sequencing.</title>
        <authorList>
            <person name="Dunlap C."/>
        </authorList>
    </citation>
    <scope>NUCLEOTIDE SEQUENCE [LARGE SCALE GENOMIC DNA]</scope>
    <source>
        <strain evidence="11 12">B-23453</strain>
    </source>
</reference>
<feature type="domain" description="HAMP" evidence="10">
    <location>
        <begin position="72"/>
        <end position="125"/>
    </location>
</feature>
<comment type="caution">
    <text evidence="11">The sequence shown here is derived from an EMBL/GenBank/DDBJ whole genome shotgun (WGS) entry which is preliminary data.</text>
</comment>
<dbReference type="PANTHER" id="PTHR32089">
    <property type="entry name" value="METHYL-ACCEPTING CHEMOTAXIS PROTEIN MCPB"/>
    <property type="match status" value="1"/>
</dbReference>
<dbReference type="InterPro" id="IPR004089">
    <property type="entry name" value="MCPsignal_dom"/>
</dbReference>
<dbReference type="InterPro" id="IPR004090">
    <property type="entry name" value="Chemotax_Me-accpt_rcpt"/>
</dbReference>
<dbReference type="InterPro" id="IPR003660">
    <property type="entry name" value="HAMP_dom"/>
</dbReference>
<keyword evidence="8" id="KW-0812">Transmembrane</keyword>
<feature type="coiled-coil region" evidence="7">
    <location>
        <begin position="117"/>
        <end position="144"/>
    </location>
</feature>
<comment type="similarity">
    <text evidence="5">Belongs to the methyl-accepting chemotaxis (MCP) protein family.</text>
</comment>
<evidence type="ECO:0000313" key="12">
    <source>
        <dbReference type="Proteomes" id="UP001341444"/>
    </source>
</evidence>
<keyword evidence="8" id="KW-1133">Transmembrane helix</keyword>
<dbReference type="PROSITE" id="PS50111">
    <property type="entry name" value="CHEMOTAXIS_TRANSDUC_2"/>
    <property type="match status" value="1"/>
</dbReference>
<keyword evidence="12" id="KW-1185">Reference proteome</keyword>
<keyword evidence="4 6" id="KW-0807">Transducer</keyword>
<evidence type="ECO:0000313" key="11">
    <source>
        <dbReference type="EMBL" id="MED1202914.1"/>
    </source>
</evidence>
<evidence type="ECO:0000256" key="3">
    <source>
        <dbReference type="ARBA" id="ARBA00023136"/>
    </source>
</evidence>